<dbReference type="GeneID" id="84214721"/>
<evidence type="ECO:0000313" key="2">
    <source>
        <dbReference type="EMBL" id="WMT06150.1"/>
    </source>
</evidence>
<dbReference type="AlphaFoldDB" id="A0AAF0SZT8"/>
<name>A0AAF0SZT8_9EURY</name>
<feature type="transmembrane region" description="Helical" evidence="1">
    <location>
        <begin position="119"/>
        <end position="141"/>
    </location>
</feature>
<feature type="transmembrane region" description="Helical" evidence="1">
    <location>
        <begin position="40"/>
        <end position="59"/>
    </location>
</feature>
<gene>
    <name evidence="2" type="ORF">NP511_12230</name>
</gene>
<keyword evidence="1" id="KW-0472">Membrane</keyword>
<protein>
    <submittedName>
        <fullName evidence="2">Uncharacterized protein</fullName>
    </submittedName>
</protein>
<dbReference type="Proteomes" id="UP001224926">
    <property type="component" value="Chromosome"/>
</dbReference>
<keyword evidence="3" id="KW-1185">Reference proteome</keyword>
<organism evidence="2 3">
    <name type="scientific">Natrinema thermotolerans</name>
    <dbReference type="NCBI Taxonomy" id="121872"/>
    <lineage>
        <taxon>Archaea</taxon>
        <taxon>Methanobacteriati</taxon>
        <taxon>Methanobacteriota</taxon>
        <taxon>Stenosarchaea group</taxon>
        <taxon>Halobacteria</taxon>
        <taxon>Halobacteriales</taxon>
        <taxon>Natrialbaceae</taxon>
        <taxon>Natrinema</taxon>
    </lineage>
</organism>
<dbReference type="RefSeq" id="WP_049965707.1">
    <property type="nucleotide sequence ID" value="NZ_CP101873.1"/>
</dbReference>
<sequence length="144" mass="15247">MSSTRTTGRLERFRDRFRRVATRLATLCASPVGGRLRPTAAGGLLVVLASVAVSLASAPILGDSVRIRWSVGTYYGPEYAPTVLALTAASGLVAAAYLGLRALGTALEGTEAFDRRRGYYELCVLTVLLTLVLGQIAFVTANVL</sequence>
<reference evidence="2 3" key="1">
    <citation type="submission" date="2022-07" db="EMBL/GenBank/DDBJ databases">
        <title>Two temperate virus in Haloterrigena jeotgali A29.</title>
        <authorList>
            <person name="Deng X."/>
        </authorList>
    </citation>
    <scope>NUCLEOTIDE SEQUENCE [LARGE SCALE GENOMIC DNA]</scope>
    <source>
        <strain evidence="2 3">A29</strain>
    </source>
</reference>
<keyword evidence="1" id="KW-1133">Transmembrane helix</keyword>
<accession>A0AAF0SZT8</accession>
<evidence type="ECO:0000256" key="1">
    <source>
        <dbReference type="SAM" id="Phobius"/>
    </source>
</evidence>
<dbReference type="EMBL" id="CP101873">
    <property type="protein sequence ID" value="WMT06150.1"/>
    <property type="molecule type" value="Genomic_DNA"/>
</dbReference>
<feature type="transmembrane region" description="Helical" evidence="1">
    <location>
        <begin position="79"/>
        <end position="98"/>
    </location>
</feature>
<proteinExistence type="predicted"/>
<evidence type="ECO:0000313" key="3">
    <source>
        <dbReference type="Proteomes" id="UP001224926"/>
    </source>
</evidence>
<dbReference type="GeneID" id="39862389"/>
<keyword evidence="1" id="KW-0812">Transmembrane</keyword>